<sequence length="320" mass="34408">MTPLIGHAEARAAFESAFQSGKMHHAWLLSGPRGIGKRTFATAAARMVLSGGESFDVPEGDRQASAFDADAHPDFRRLERGLTKTGDRLAQNITVGQVRDFLPVLNQTPSLSAWRVVMIDAACEMNIASANAFLKSLEEPPKQTVFLLVCHSPGRLLPTVRSRCRTLTFRPLPDAEVRTVLTQELDHAGDIDALIAVAGGAPGRALRFAGLEIGELSDQLAHLERADDATSRDLALSLGQKLALKAAQPRYEAFLELATGYLAGAAKRASPDQLEARLALWDEARILASDALAKSLDASVVTFQVARLVGRLTPGERQAA</sequence>
<keyword evidence="2" id="KW-1185">Reference proteome</keyword>
<comment type="caution">
    <text evidence="1">The sequence shown here is derived from an EMBL/GenBank/DDBJ whole genome shotgun (WGS) entry which is preliminary data.</text>
</comment>
<evidence type="ECO:0000313" key="2">
    <source>
        <dbReference type="Proteomes" id="UP000722336"/>
    </source>
</evidence>
<accession>A0ABS6SEY5</accession>
<organism evidence="1 2">
    <name type="scientific">Pacificimonas pallii</name>
    <dbReference type="NCBI Taxonomy" id="2827236"/>
    <lineage>
        <taxon>Bacteria</taxon>
        <taxon>Pseudomonadati</taxon>
        <taxon>Pseudomonadota</taxon>
        <taxon>Alphaproteobacteria</taxon>
        <taxon>Sphingomonadales</taxon>
        <taxon>Sphingosinicellaceae</taxon>
        <taxon>Pacificimonas</taxon>
    </lineage>
</organism>
<reference evidence="1 2" key="1">
    <citation type="submission" date="2021-04" db="EMBL/GenBank/DDBJ databases">
        <authorList>
            <person name="Pira H."/>
            <person name="Risdian C."/>
            <person name="Wink J."/>
        </authorList>
    </citation>
    <scope>NUCLEOTIDE SEQUENCE [LARGE SCALE GENOMIC DNA]</scope>
    <source>
        <strain evidence="1 2">WHA3</strain>
    </source>
</reference>
<dbReference type="InterPro" id="IPR050238">
    <property type="entry name" value="DNA_Rep/Repair_Clamp_Loader"/>
</dbReference>
<protein>
    <submittedName>
        <fullName evidence="1">DNA polymerase III subunit delta</fullName>
    </submittedName>
</protein>
<dbReference type="Proteomes" id="UP000722336">
    <property type="component" value="Unassembled WGS sequence"/>
</dbReference>
<evidence type="ECO:0000313" key="1">
    <source>
        <dbReference type="EMBL" id="MBV7256930.1"/>
    </source>
</evidence>
<dbReference type="EMBL" id="JAGSPA010000003">
    <property type="protein sequence ID" value="MBV7256930.1"/>
    <property type="molecule type" value="Genomic_DNA"/>
</dbReference>
<name>A0ABS6SEY5_9SPHN</name>
<dbReference type="RefSeq" id="WP_218445770.1">
    <property type="nucleotide sequence ID" value="NZ_JAGSPA010000003.1"/>
</dbReference>
<gene>
    <name evidence="1" type="ORF">KCG44_09055</name>
</gene>
<dbReference type="Pfam" id="PF13177">
    <property type="entry name" value="DNA_pol3_delta2"/>
    <property type="match status" value="1"/>
</dbReference>
<dbReference type="PANTHER" id="PTHR11669:SF8">
    <property type="entry name" value="DNA POLYMERASE III SUBUNIT DELTA"/>
    <property type="match status" value="1"/>
</dbReference>
<proteinExistence type="predicted"/>
<dbReference type="PANTHER" id="PTHR11669">
    <property type="entry name" value="REPLICATION FACTOR C / DNA POLYMERASE III GAMMA-TAU SUBUNIT"/>
    <property type="match status" value="1"/>
</dbReference>